<feature type="region of interest" description="Disordered" evidence="2">
    <location>
        <begin position="425"/>
        <end position="477"/>
    </location>
</feature>
<evidence type="ECO:0000259" key="3">
    <source>
        <dbReference type="Pfam" id="PF03816"/>
    </source>
</evidence>
<dbReference type="NCBIfam" id="TIGR00350">
    <property type="entry name" value="lytR_cpsA_psr"/>
    <property type="match status" value="1"/>
</dbReference>
<feature type="domain" description="LytR/CpsA/Psr regulator C-terminal" evidence="4">
    <location>
        <begin position="331"/>
        <end position="417"/>
    </location>
</feature>
<dbReference type="Pfam" id="PF13399">
    <property type="entry name" value="LytR_C"/>
    <property type="match status" value="1"/>
</dbReference>
<dbReference type="AlphaFoldDB" id="R4YZT8"/>
<dbReference type="EMBL" id="CANL01000025">
    <property type="protein sequence ID" value="CCM63983.1"/>
    <property type="molecule type" value="Genomic_DNA"/>
</dbReference>
<evidence type="ECO:0000313" key="6">
    <source>
        <dbReference type="Proteomes" id="UP000018291"/>
    </source>
</evidence>
<evidence type="ECO:0008006" key="7">
    <source>
        <dbReference type="Google" id="ProtNLM"/>
    </source>
</evidence>
<comment type="similarity">
    <text evidence="1">Belongs to the LytR/CpsA/Psr (LCP) family.</text>
</comment>
<dbReference type="Gene3D" id="3.30.70.2390">
    <property type="match status" value="1"/>
</dbReference>
<dbReference type="STRING" id="1229780.BN381_310079"/>
<proteinExistence type="inferred from homology"/>
<protein>
    <recommendedName>
        <fullName evidence="7">Cell envelope-related transcriptional attenuator</fullName>
    </recommendedName>
</protein>
<dbReference type="Proteomes" id="UP000018291">
    <property type="component" value="Unassembled WGS sequence"/>
</dbReference>
<name>R4YZT8_9ACTN</name>
<organism evidence="5 6">
    <name type="scientific">Candidatus Neomicrothrix parvicella RN1</name>
    <dbReference type="NCBI Taxonomy" id="1229780"/>
    <lineage>
        <taxon>Bacteria</taxon>
        <taxon>Bacillati</taxon>
        <taxon>Actinomycetota</taxon>
        <taxon>Acidimicrobiia</taxon>
        <taxon>Acidimicrobiales</taxon>
        <taxon>Microthrixaceae</taxon>
        <taxon>Candidatus Neomicrothrix</taxon>
    </lineage>
</organism>
<dbReference type="PANTHER" id="PTHR33392">
    <property type="entry name" value="POLYISOPRENYL-TEICHOIC ACID--PEPTIDOGLYCAN TEICHOIC ACID TRANSFERASE TAGU"/>
    <property type="match status" value="1"/>
</dbReference>
<dbReference type="Pfam" id="PF03816">
    <property type="entry name" value="LytR_cpsA_psr"/>
    <property type="match status" value="1"/>
</dbReference>
<dbReference type="HOGENOM" id="CLU_486349_0_0_11"/>
<evidence type="ECO:0000313" key="5">
    <source>
        <dbReference type="EMBL" id="CCM63983.1"/>
    </source>
</evidence>
<feature type="compositionally biased region" description="Acidic residues" evidence="2">
    <location>
        <begin position="436"/>
        <end position="445"/>
    </location>
</feature>
<dbReference type="PANTHER" id="PTHR33392:SF6">
    <property type="entry name" value="POLYISOPRENYL-TEICHOIC ACID--PEPTIDOGLYCAN TEICHOIC ACID TRANSFERASE TAGU"/>
    <property type="match status" value="1"/>
</dbReference>
<feature type="domain" description="Cell envelope-related transcriptional attenuator" evidence="3">
    <location>
        <begin position="78"/>
        <end position="231"/>
    </location>
</feature>
<sequence>MALCGAGLAMVLVVAAAGTWAWGRYANVDRVDVDLEAVSKQGPSNYLVVGSDTREGITSDAAGSGAFLDTAEQQSGHRSDTLMVVRVDPSKKAVSVLSVPRDLWVQIDGEGHRINAAYNDGPQAVIDAVQENLGVPVNHYVEVDFVAFQRLVEAVGGVPVYVPAPVRDRNSGLNIGAKGCVMLDPYQALAFSRARHLQYQEPDGTWSTDPTGDLGRVTRQQIFLRRALSRVSKLSVTNVGAFDTLGSTLTKTVTLDQDLSLRTLLALGRRFRSFSPDDLQTSVVPTTDDTLSSGAQVQRLDEAAAPAVLAPFRGEAPQQAPVDAGPQPEQVSFELLNGTGRDGLAASLATEFERFGFVSTGVGNPAGGKVDQSEIRHGPDSKPLAELAASYFVTPVDLVEDDSLGPGEVQLVIGTDFNRFDWPKAQAAGSDAGDPSPDEAADDEAAPGSAAPASAPAPPADPVGVAVGDPPPGVTCG</sequence>
<keyword evidence="6" id="KW-1185">Reference proteome</keyword>
<dbReference type="InterPro" id="IPR004474">
    <property type="entry name" value="LytR_CpsA_psr"/>
</dbReference>
<comment type="caution">
    <text evidence="5">The sequence shown here is derived from an EMBL/GenBank/DDBJ whole genome shotgun (WGS) entry which is preliminary data.</text>
</comment>
<dbReference type="InterPro" id="IPR050922">
    <property type="entry name" value="LytR/CpsA/Psr_CW_biosynth"/>
</dbReference>
<gene>
    <name evidence="5" type="ORF">BN381_310079</name>
</gene>
<evidence type="ECO:0000259" key="4">
    <source>
        <dbReference type="Pfam" id="PF13399"/>
    </source>
</evidence>
<evidence type="ECO:0000256" key="2">
    <source>
        <dbReference type="SAM" id="MobiDB-lite"/>
    </source>
</evidence>
<accession>R4YZT8</accession>
<dbReference type="Gene3D" id="3.40.630.190">
    <property type="entry name" value="LCP protein"/>
    <property type="match status" value="1"/>
</dbReference>
<dbReference type="InterPro" id="IPR027381">
    <property type="entry name" value="LytR/CpsA/Psr_C"/>
</dbReference>
<evidence type="ECO:0000256" key="1">
    <source>
        <dbReference type="ARBA" id="ARBA00006068"/>
    </source>
</evidence>
<reference evidence="5 6" key="1">
    <citation type="journal article" date="2013" name="ISME J.">
        <title>Metabolic model for the filamentous 'Candidatus Microthrix parvicella' based on genomic and metagenomic analyses.</title>
        <authorList>
            <person name="Jon McIlroy S."/>
            <person name="Kristiansen R."/>
            <person name="Albertsen M."/>
            <person name="Michael Karst S."/>
            <person name="Rossetti S."/>
            <person name="Lund Nielsen J."/>
            <person name="Tandoi V."/>
            <person name="James Seviour R."/>
            <person name="Nielsen P.H."/>
        </authorList>
    </citation>
    <scope>NUCLEOTIDE SEQUENCE [LARGE SCALE GENOMIC DNA]</scope>
    <source>
        <strain evidence="5 6">RN1</strain>
    </source>
</reference>
<dbReference type="eggNOG" id="COG1316">
    <property type="taxonomic scope" value="Bacteria"/>
</dbReference>